<feature type="transmembrane region" description="Helical" evidence="1">
    <location>
        <begin position="74"/>
        <end position="95"/>
    </location>
</feature>
<gene>
    <name evidence="2" type="ORF">EWV92_13050</name>
</gene>
<dbReference type="AlphaFoldDB" id="A0A552ENB0"/>
<feature type="transmembrane region" description="Helical" evidence="1">
    <location>
        <begin position="139"/>
        <end position="160"/>
    </location>
</feature>
<feature type="transmembrane region" description="Helical" evidence="1">
    <location>
        <begin position="345"/>
        <end position="363"/>
    </location>
</feature>
<keyword evidence="1" id="KW-0472">Membrane</keyword>
<evidence type="ECO:0000256" key="1">
    <source>
        <dbReference type="SAM" id="Phobius"/>
    </source>
</evidence>
<feature type="transmembrane region" description="Helical" evidence="1">
    <location>
        <begin position="167"/>
        <end position="184"/>
    </location>
</feature>
<proteinExistence type="predicted"/>
<comment type="caution">
    <text evidence="2">The sequence shown here is derived from an EMBL/GenBank/DDBJ whole genome shotgun (WGS) entry which is preliminary data.</text>
</comment>
<dbReference type="EMBL" id="SFBI01000109">
    <property type="protein sequence ID" value="TRU35947.1"/>
    <property type="molecule type" value="Genomic_DNA"/>
</dbReference>
<feature type="transmembrane region" description="Helical" evidence="1">
    <location>
        <begin position="26"/>
        <end position="47"/>
    </location>
</feature>
<dbReference type="Proteomes" id="UP000317708">
    <property type="component" value="Unassembled WGS sequence"/>
</dbReference>
<organism evidence="2 3">
    <name type="scientific">Microcystis aeruginosa Ma_MB_S_20031200_S102</name>
    <dbReference type="NCBI Taxonomy" id="2486254"/>
    <lineage>
        <taxon>Bacteria</taxon>
        <taxon>Bacillati</taxon>
        <taxon>Cyanobacteriota</taxon>
        <taxon>Cyanophyceae</taxon>
        <taxon>Oscillatoriophycideae</taxon>
        <taxon>Chroococcales</taxon>
        <taxon>Microcystaceae</taxon>
        <taxon>Microcystis</taxon>
    </lineage>
</organism>
<sequence length="658" mass="73448">MRPPALTFSSLTDLTLTTPVKQLIQALALLGLLGIAGLLLLFLAPSWPTLFGVLVLDPQAFITIKSLRFGLEEAIIVVFIASVSEAIGQSFVLFINRIPPSRFIFSLLITSILYAFNFGIWAAGLWLVTILLFRGDTRLFEVASTLGFSYAPFIFGLAIALPYAGRAIYILLILWSVAALAVGLTVLLNIALLHAFIASLLGFLVLLVFQRTIGYPFIFAVHWLTEKLLGVELVIDKKHLQKIVDSGINPEELEKDNSEETEEEKTKNEALWQNYLTEMSLFISPISKNFLRIGHHLEVIKTQNLKTVLEYVGLGFLGLCLILLFSPAKTWLQEGFFALDDAVRLTFDLIGFSLLLLFLGLFLEALTSPLEALGWWAGWYSPSRVYAEEPWQQLAPPQNQVQRYIVYLDGICQESTRLKPYAQNFLAELYGILPAQVRIVGNIMPYSTTNRALTDSERPLAGFWQWVETNGQKGHNGVMALINLRNLFKIVVSADDRYGPIFNQGSAGVILEALLHNDYPLGSKIPITFIGYSGGAQVSLGAIIYLKKFLKVPIEMISLGGVFSGNVGFLQLDRFYHLVGERDTVEPIGRTIFPERWPIAWLSYWNQARRLGIIKIISLGPTHHNGIMGYMDGERTLADGRTCRQQTVDTVAKLISFP</sequence>
<feature type="transmembrane region" description="Helical" evidence="1">
    <location>
        <begin position="190"/>
        <end position="209"/>
    </location>
</feature>
<feature type="transmembrane region" description="Helical" evidence="1">
    <location>
        <begin position="308"/>
        <end position="325"/>
    </location>
</feature>
<accession>A0A552ENB0</accession>
<keyword evidence="1" id="KW-0812">Transmembrane</keyword>
<protein>
    <submittedName>
        <fullName evidence="2">YIP1 family protein</fullName>
    </submittedName>
</protein>
<evidence type="ECO:0000313" key="2">
    <source>
        <dbReference type="EMBL" id="TRU35947.1"/>
    </source>
</evidence>
<evidence type="ECO:0000313" key="3">
    <source>
        <dbReference type="Proteomes" id="UP000317708"/>
    </source>
</evidence>
<feature type="transmembrane region" description="Helical" evidence="1">
    <location>
        <begin position="107"/>
        <end position="133"/>
    </location>
</feature>
<name>A0A552ENB0_MICAE</name>
<reference evidence="2 3" key="1">
    <citation type="submission" date="2019-01" db="EMBL/GenBank/DDBJ databases">
        <title>Coherence of Microcystis species and biogeography revealed through population genomics.</title>
        <authorList>
            <person name="Perez-Carrascal O.M."/>
            <person name="Terrat Y."/>
            <person name="Giani A."/>
            <person name="Fortin N."/>
            <person name="Tromas N."/>
            <person name="Shapiro B.J."/>
        </authorList>
    </citation>
    <scope>NUCLEOTIDE SEQUENCE [LARGE SCALE GENOMIC DNA]</scope>
    <source>
        <strain evidence="2">Ma_MB_S_20031200_S102</strain>
    </source>
</reference>
<keyword evidence="1" id="KW-1133">Transmembrane helix</keyword>